<comment type="caution">
    <text evidence="2">The sequence shown here is derived from an EMBL/GenBank/DDBJ whole genome shotgun (WGS) entry which is preliminary data.</text>
</comment>
<reference evidence="2 3" key="1">
    <citation type="submission" date="2021-01" db="EMBL/GenBank/DDBJ databases">
        <title>Sequencing the genomes of 1000 actinobacteria strains.</title>
        <authorList>
            <person name="Klenk H.-P."/>
        </authorList>
    </citation>
    <scope>NUCLEOTIDE SEQUENCE [LARGE SCALE GENOMIC DNA]</scope>
    <source>
        <strain evidence="2 3">DSM 13057</strain>
    </source>
</reference>
<proteinExistence type="predicted"/>
<dbReference type="Proteomes" id="UP000776164">
    <property type="component" value="Unassembled WGS sequence"/>
</dbReference>
<keyword evidence="1" id="KW-0812">Transmembrane</keyword>
<keyword evidence="1" id="KW-1133">Transmembrane helix</keyword>
<evidence type="ECO:0000256" key="1">
    <source>
        <dbReference type="SAM" id="Phobius"/>
    </source>
</evidence>
<dbReference type="RefSeq" id="WP_205109251.1">
    <property type="nucleotide sequence ID" value="NZ_BAAAHT010000004.1"/>
</dbReference>
<organism evidence="2 3">
    <name type="scientific">Subtercola frigoramans</name>
    <dbReference type="NCBI Taxonomy" id="120298"/>
    <lineage>
        <taxon>Bacteria</taxon>
        <taxon>Bacillati</taxon>
        <taxon>Actinomycetota</taxon>
        <taxon>Actinomycetes</taxon>
        <taxon>Micrococcales</taxon>
        <taxon>Microbacteriaceae</taxon>
        <taxon>Subtercola</taxon>
    </lineage>
</organism>
<keyword evidence="3" id="KW-1185">Reference proteome</keyword>
<sequence>MTESDRPPRRPSWRQIGRLGPPLLHWVWHRGPTASFLAVIAVLISVAALGVPYAIDSNVATRDSQAASDAAAGEQATLDEAKAQGDALERIAKALTGANPVAPDSQDPSATSCRNGGVKFAGVWGPERPIYTDAVAPAYALFDSVRDDPNVGDERSLYVIKDASEVGSEQWQTHMDVQAGHTYLMRIFVRNDSTDPNAMARNTRISVNLPTCTGTSIQTTGYLSSNDTFPLKVYGGVALSADQPFNLAYVAGSASMYNNSINSPFAITSDDFLASTGQQLGFDKLDGVQGAGYASDVYFFFKIRPQFAQ</sequence>
<evidence type="ECO:0000313" key="2">
    <source>
        <dbReference type="EMBL" id="MBM7472475.1"/>
    </source>
</evidence>
<accession>A0ABS2L6X1</accession>
<keyword evidence="1" id="KW-0472">Membrane</keyword>
<protein>
    <submittedName>
        <fullName evidence="2">Type II secretory pathway pseudopilin PulG</fullName>
    </submittedName>
</protein>
<dbReference type="EMBL" id="JAFBBU010000001">
    <property type="protein sequence ID" value="MBM7472475.1"/>
    <property type="molecule type" value="Genomic_DNA"/>
</dbReference>
<evidence type="ECO:0000313" key="3">
    <source>
        <dbReference type="Proteomes" id="UP000776164"/>
    </source>
</evidence>
<gene>
    <name evidence="2" type="ORF">JOE66_002109</name>
</gene>
<name>A0ABS2L6X1_9MICO</name>
<feature type="transmembrane region" description="Helical" evidence="1">
    <location>
        <begin position="34"/>
        <end position="55"/>
    </location>
</feature>